<dbReference type="PROSITE" id="PS50109">
    <property type="entry name" value="HIS_KIN"/>
    <property type="match status" value="1"/>
</dbReference>
<keyword evidence="11" id="KW-0067">ATP-binding</keyword>
<dbReference type="Pfam" id="PF00672">
    <property type="entry name" value="HAMP"/>
    <property type="match status" value="1"/>
</dbReference>
<dbReference type="GO" id="GO:0005524">
    <property type="term" value="F:ATP binding"/>
    <property type="evidence" value="ECO:0007669"/>
    <property type="project" value="UniProtKB-KW"/>
</dbReference>
<evidence type="ECO:0000256" key="10">
    <source>
        <dbReference type="ARBA" id="ARBA00022777"/>
    </source>
</evidence>
<comment type="catalytic activity">
    <reaction evidence="1">
        <text>ATP + protein L-histidine = ADP + protein N-phospho-L-histidine.</text>
        <dbReference type="EC" id="2.7.13.3"/>
    </reaction>
</comment>
<dbReference type="Gene3D" id="1.10.287.130">
    <property type="match status" value="1"/>
</dbReference>
<evidence type="ECO:0000256" key="12">
    <source>
        <dbReference type="ARBA" id="ARBA00022989"/>
    </source>
</evidence>
<dbReference type="EMBL" id="JAHGAW010000010">
    <property type="protein sequence ID" value="MBT2188329.1"/>
    <property type="molecule type" value="Genomic_DNA"/>
</dbReference>
<dbReference type="PANTHER" id="PTHR44936">
    <property type="entry name" value="SENSOR PROTEIN CREC"/>
    <property type="match status" value="1"/>
</dbReference>
<name>A0A9X1DEB0_9SPHN</name>
<keyword evidence="13" id="KW-0902">Two-component regulatory system</keyword>
<dbReference type="InterPro" id="IPR003661">
    <property type="entry name" value="HisK_dim/P_dom"/>
</dbReference>
<evidence type="ECO:0000256" key="6">
    <source>
        <dbReference type="ARBA" id="ARBA00022553"/>
    </source>
</evidence>
<evidence type="ECO:0000256" key="8">
    <source>
        <dbReference type="ARBA" id="ARBA00022692"/>
    </source>
</evidence>
<keyword evidence="9" id="KW-0547">Nucleotide-binding</keyword>
<evidence type="ECO:0000256" key="9">
    <source>
        <dbReference type="ARBA" id="ARBA00022741"/>
    </source>
</evidence>
<dbReference type="EC" id="2.7.13.3" evidence="3"/>
<dbReference type="GO" id="GO:0005886">
    <property type="term" value="C:plasma membrane"/>
    <property type="evidence" value="ECO:0007669"/>
    <property type="project" value="UniProtKB-SubCell"/>
</dbReference>
<evidence type="ECO:0000259" key="17">
    <source>
        <dbReference type="PROSITE" id="PS50885"/>
    </source>
</evidence>
<dbReference type="InterPro" id="IPR003660">
    <property type="entry name" value="HAMP_dom"/>
</dbReference>
<dbReference type="SMART" id="SM00304">
    <property type="entry name" value="HAMP"/>
    <property type="match status" value="1"/>
</dbReference>
<evidence type="ECO:0000313" key="18">
    <source>
        <dbReference type="EMBL" id="MBT2188329.1"/>
    </source>
</evidence>
<evidence type="ECO:0000313" key="19">
    <source>
        <dbReference type="Proteomes" id="UP001138757"/>
    </source>
</evidence>
<dbReference type="Proteomes" id="UP001138757">
    <property type="component" value="Unassembled WGS sequence"/>
</dbReference>
<dbReference type="CDD" id="cd00082">
    <property type="entry name" value="HisKA"/>
    <property type="match status" value="1"/>
</dbReference>
<evidence type="ECO:0000256" key="5">
    <source>
        <dbReference type="ARBA" id="ARBA00022519"/>
    </source>
</evidence>
<dbReference type="SUPFAM" id="SSF55874">
    <property type="entry name" value="ATPase domain of HSP90 chaperone/DNA topoisomerase II/histidine kinase"/>
    <property type="match status" value="1"/>
</dbReference>
<dbReference type="Pfam" id="PF02518">
    <property type="entry name" value="HATPase_c"/>
    <property type="match status" value="1"/>
</dbReference>
<dbReference type="InterPro" id="IPR005467">
    <property type="entry name" value="His_kinase_dom"/>
</dbReference>
<dbReference type="RefSeq" id="WP_214624585.1">
    <property type="nucleotide sequence ID" value="NZ_JAHGAW010000010.1"/>
</dbReference>
<dbReference type="InterPro" id="IPR004358">
    <property type="entry name" value="Sig_transdc_His_kin-like_C"/>
</dbReference>
<dbReference type="PANTHER" id="PTHR44936:SF5">
    <property type="entry name" value="SENSOR HISTIDINE KINASE ENVZ"/>
    <property type="match status" value="1"/>
</dbReference>
<feature type="domain" description="Histidine kinase" evidence="16">
    <location>
        <begin position="235"/>
        <end position="435"/>
    </location>
</feature>
<evidence type="ECO:0000256" key="14">
    <source>
        <dbReference type="ARBA" id="ARBA00023136"/>
    </source>
</evidence>
<dbReference type="InterPro" id="IPR003594">
    <property type="entry name" value="HATPase_dom"/>
</dbReference>
<keyword evidence="12 15" id="KW-1133">Transmembrane helix</keyword>
<evidence type="ECO:0000256" key="11">
    <source>
        <dbReference type="ARBA" id="ARBA00022840"/>
    </source>
</evidence>
<evidence type="ECO:0000256" key="4">
    <source>
        <dbReference type="ARBA" id="ARBA00022475"/>
    </source>
</evidence>
<dbReference type="AlphaFoldDB" id="A0A9X1DEB0"/>
<dbReference type="SMART" id="SM00387">
    <property type="entry name" value="HATPase_c"/>
    <property type="match status" value="1"/>
</dbReference>
<accession>A0A9X1DEB0</accession>
<evidence type="ECO:0000256" key="1">
    <source>
        <dbReference type="ARBA" id="ARBA00000085"/>
    </source>
</evidence>
<keyword evidence="19" id="KW-1185">Reference proteome</keyword>
<feature type="transmembrane region" description="Helical" evidence="15">
    <location>
        <begin position="157"/>
        <end position="179"/>
    </location>
</feature>
<dbReference type="InterPro" id="IPR050980">
    <property type="entry name" value="2C_sensor_his_kinase"/>
</dbReference>
<gene>
    <name evidence="18" type="ORF">KK488_15340</name>
</gene>
<dbReference type="GO" id="GO:0000155">
    <property type="term" value="F:phosphorelay sensor kinase activity"/>
    <property type="evidence" value="ECO:0007669"/>
    <property type="project" value="InterPro"/>
</dbReference>
<proteinExistence type="predicted"/>
<keyword evidence="4" id="KW-1003">Cell membrane</keyword>
<protein>
    <recommendedName>
        <fullName evidence="3">histidine kinase</fullName>
        <ecNumber evidence="3">2.7.13.3</ecNumber>
    </recommendedName>
</protein>
<evidence type="ECO:0000259" key="16">
    <source>
        <dbReference type="PROSITE" id="PS50109"/>
    </source>
</evidence>
<evidence type="ECO:0000256" key="3">
    <source>
        <dbReference type="ARBA" id="ARBA00012438"/>
    </source>
</evidence>
<keyword evidence="6" id="KW-0597">Phosphoprotein</keyword>
<dbReference type="Gene3D" id="3.30.565.10">
    <property type="entry name" value="Histidine kinase-like ATPase, C-terminal domain"/>
    <property type="match status" value="1"/>
</dbReference>
<keyword evidence="7" id="KW-0808">Transferase</keyword>
<comment type="subcellular location">
    <subcellularLocation>
        <location evidence="2">Cell inner membrane</location>
        <topology evidence="2">Multi-pass membrane protein</topology>
    </subcellularLocation>
</comment>
<evidence type="ECO:0000256" key="7">
    <source>
        <dbReference type="ARBA" id="ARBA00022679"/>
    </source>
</evidence>
<dbReference type="InterPro" id="IPR036890">
    <property type="entry name" value="HATPase_C_sf"/>
</dbReference>
<reference evidence="18" key="1">
    <citation type="submission" date="2021-05" db="EMBL/GenBank/DDBJ databases">
        <title>Genome of Sphingobium sp. strain.</title>
        <authorList>
            <person name="Fan R."/>
        </authorList>
    </citation>
    <scope>NUCLEOTIDE SEQUENCE</scope>
    <source>
        <strain evidence="18">H33</strain>
    </source>
</reference>
<keyword evidence="10" id="KW-0418">Kinase</keyword>
<dbReference type="PRINTS" id="PR00344">
    <property type="entry name" value="BCTRLSENSOR"/>
</dbReference>
<sequence length="436" mass="48495">MRFRSFGLLGRILLILAFVLATEFLANTWLFERTSQFALQDDDAHRMAEYLVIVRRVIDKAPPADRPRLTRELSTARFRVDWYLHPDTSTASYRLNSLRSQILEREPELLDSKLRLHLMPLSQGGDIAGSLELADHSTVAFRTSQAKMVWPLTFGRIFGLIAPTLVLVLIGAFMVRATLKPLKVLMRATKKVGTREPQPVPEEGPGEVRNLIHDFNLMQTRIHKLLATRTRALAAVGHDLRTPLSRLKLRLGNVALDPETQKAMGDDIDEMGDLLRSLQIYLGGEGQELPPEKVDLAVMASTLIDAARDMGHDAYLHAPSSLQICVRPVAIRRSLANLIDNAIHYGGNVRLSILPEEEEVLICVDDDGPGIPEHQMTEVLQPFVRLDGARSRNTSGMGLGLAIVNDAVHAEGGTLELTNRPEGGLRVVIRLPRQRA</sequence>
<organism evidence="18 19">
    <name type="scientific">Sphingobium nicotianae</name>
    <dbReference type="NCBI Taxonomy" id="2782607"/>
    <lineage>
        <taxon>Bacteria</taxon>
        <taxon>Pseudomonadati</taxon>
        <taxon>Pseudomonadota</taxon>
        <taxon>Alphaproteobacteria</taxon>
        <taxon>Sphingomonadales</taxon>
        <taxon>Sphingomonadaceae</taxon>
        <taxon>Sphingobium</taxon>
    </lineage>
</organism>
<feature type="domain" description="HAMP" evidence="17">
    <location>
        <begin position="176"/>
        <end position="227"/>
    </location>
</feature>
<keyword evidence="5" id="KW-0997">Cell inner membrane</keyword>
<dbReference type="SUPFAM" id="SSF47384">
    <property type="entry name" value="Homodimeric domain of signal transducing histidine kinase"/>
    <property type="match status" value="1"/>
</dbReference>
<evidence type="ECO:0000256" key="13">
    <source>
        <dbReference type="ARBA" id="ARBA00023012"/>
    </source>
</evidence>
<keyword evidence="14 15" id="KW-0472">Membrane</keyword>
<keyword evidence="8 15" id="KW-0812">Transmembrane</keyword>
<evidence type="ECO:0000256" key="2">
    <source>
        <dbReference type="ARBA" id="ARBA00004429"/>
    </source>
</evidence>
<dbReference type="PROSITE" id="PS50885">
    <property type="entry name" value="HAMP"/>
    <property type="match status" value="1"/>
</dbReference>
<comment type="caution">
    <text evidence="18">The sequence shown here is derived from an EMBL/GenBank/DDBJ whole genome shotgun (WGS) entry which is preliminary data.</text>
</comment>
<evidence type="ECO:0000256" key="15">
    <source>
        <dbReference type="SAM" id="Phobius"/>
    </source>
</evidence>
<dbReference type="InterPro" id="IPR036097">
    <property type="entry name" value="HisK_dim/P_sf"/>
</dbReference>